<evidence type="ECO:0000259" key="1">
    <source>
        <dbReference type="PROSITE" id="PS51819"/>
    </source>
</evidence>
<accession>A0ABV9TKS6</accession>
<dbReference type="Proteomes" id="UP001595797">
    <property type="component" value="Unassembled WGS sequence"/>
</dbReference>
<protein>
    <submittedName>
        <fullName evidence="2">VOC family protein</fullName>
    </submittedName>
</protein>
<evidence type="ECO:0000313" key="3">
    <source>
        <dbReference type="Proteomes" id="UP001595797"/>
    </source>
</evidence>
<proteinExistence type="predicted"/>
<dbReference type="PANTHER" id="PTHR33993:SF14">
    <property type="entry name" value="GB|AAF24581.1"/>
    <property type="match status" value="1"/>
</dbReference>
<dbReference type="PANTHER" id="PTHR33993">
    <property type="entry name" value="GLYOXALASE-RELATED"/>
    <property type="match status" value="1"/>
</dbReference>
<name>A0ABV9TKS6_9MICC</name>
<dbReference type="InterPro" id="IPR052164">
    <property type="entry name" value="Anthracycline_SecMetBiosynth"/>
</dbReference>
<dbReference type="InterPro" id="IPR004360">
    <property type="entry name" value="Glyas_Fos-R_dOase_dom"/>
</dbReference>
<feature type="domain" description="VOC" evidence="1">
    <location>
        <begin position="141"/>
        <end position="257"/>
    </location>
</feature>
<reference evidence="3" key="1">
    <citation type="journal article" date="2019" name="Int. J. Syst. Evol. Microbiol.">
        <title>The Global Catalogue of Microorganisms (GCM) 10K type strain sequencing project: providing services to taxonomists for standard genome sequencing and annotation.</title>
        <authorList>
            <consortium name="The Broad Institute Genomics Platform"/>
            <consortium name="The Broad Institute Genome Sequencing Center for Infectious Disease"/>
            <person name="Wu L."/>
            <person name="Ma J."/>
        </authorList>
    </citation>
    <scope>NUCLEOTIDE SEQUENCE [LARGE SCALE GENOMIC DNA]</scope>
    <source>
        <strain evidence="3">CGMCC 4.6946</strain>
    </source>
</reference>
<dbReference type="SUPFAM" id="SSF54593">
    <property type="entry name" value="Glyoxalase/Bleomycin resistance protein/Dihydroxybiphenyl dioxygenase"/>
    <property type="match status" value="2"/>
</dbReference>
<comment type="caution">
    <text evidence="2">The sequence shown here is derived from an EMBL/GenBank/DDBJ whole genome shotgun (WGS) entry which is preliminary data.</text>
</comment>
<dbReference type="CDD" id="cd07247">
    <property type="entry name" value="SgaA_N_like"/>
    <property type="match status" value="1"/>
</dbReference>
<organism evidence="2 3">
    <name type="scientific">Kocuria oceani</name>
    <dbReference type="NCBI Taxonomy" id="988827"/>
    <lineage>
        <taxon>Bacteria</taxon>
        <taxon>Bacillati</taxon>
        <taxon>Actinomycetota</taxon>
        <taxon>Actinomycetes</taxon>
        <taxon>Micrococcales</taxon>
        <taxon>Micrococcaceae</taxon>
        <taxon>Kocuria</taxon>
    </lineage>
</organism>
<dbReference type="InterPro" id="IPR029068">
    <property type="entry name" value="Glyas_Bleomycin-R_OHBP_Dase"/>
</dbReference>
<keyword evidence="3" id="KW-1185">Reference proteome</keyword>
<dbReference type="InterPro" id="IPR037523">
    <property type="entry name" value="VOC_core"/>
</dbReference>
<dbReference type="Pfam" id="PF00903">
    <property type="entry name" value="Glyoxalase"/>
    <property type="match status" value="2"/>
</dbReference>
<evidence type="ECO:0000313" key="2">
    <source>
        <dbReference type="EMBL" id="MFC4904060.1"/>
    </source>
</evidence>
<dbReference type="RefSeq" id="WP_277551791.1">
    <property type="nucleotide sequence ID" value="NZ_JARAMH010000013.1"/>
</dbReference>
<dbReference type="PROSITE" id="PS51819">
    <property type="entry name" value="VOC"/>
    <property type="match status" value="2"/>
</dbReference>
<dbReference type="Gene3D" id="3.10.180.10">
    <property type="entry name" value="2,3-Dihydroxybiphenyl 1,2-Dioxygenase, domain 1"/>
    <property type="match status" value="2"/>
</dbReference>
<gene>
    <name evidence="2" type="ORF">ACFPCS_10840</name>
</gene>
<sequence length="265" mass="28202">MTQHTEPWPAGTPCWTDLVASDLARTQEFYRQVLGWQYDDPRPEHGGYCNALVDGARVAGLSPADPDRAGAPPVWQVYLAADRIELGAQRVLDAGGTQLRGPTDIGPLGRMGVWRDPAGAVFGMWQSGEHIGFEAVDVPGAVVWCDLTTPDHRTARDFYAAVFGYHYEETGGDGVPYATFTVPRGDRPAGGIGGTDPAAQDAPSVWSVCFQVEGVDAAADRVRAAGGSVVEEPFDFAYGRLAVVAGPDRESFALMAPGQGPVPEE</sequence>
<dbReference type="EMBL" id="JBHSIW010000013">
    <property type="protein sequence ID" value="MFC4904060.1"/>
    <property type="molecule type" value="Genomic_DNA"/>
</dbReference>
<feature type="domain" description="VOC" evidence="1">
    <location>
        <begin position="12"/>
        <end position="127"/>
    </location>
</feature>